<comment type="caution">
    <text evidence="1">The sequence shown here is derived from an EMBL/GenBank/DDBJ whole genome shotgun (WGS) entry which is preliminary data.</text>
</comment>
<evidence type="ECO:0000313" key="2">
    <source>
        <dbReference type="Proteomes" id="UP001152607"/>
    </source>
</evidence>
<dbReference type="Proteomes" id="UP001152607">
    <property type="component" value="Unassembled WGS sequence"/>
</dbReference>
<gene>
    <name evidence="1" type="ORF">PDIGIT_LOCUS11169</name>
</gene>
<sequence>MLRLPLWHGIAAYQTPFVIVSGGLRLRQCSGRTPCIGVMRHPAASENP</sequence>
<dbReference type="EMBL" id="CAOQHR010000008">
    <property type="protein sequence ID" value="CAI6338047.1"/>
    <property type="molecule type" value="Genomic_DNA"/>
</dbReference>
<keyword evidence="2" id="KW-1185">Reference proteome</keyword>
<reference evidence="1" key="1">
    <citation type="submission" date="2023-01" db="EMBL/GenBank/DDBJ databases">
        <authorList>
            <person name="Van Ghelder C."/>
            <person name="Rancurel C."/>
        </authorList>
    </citation>
    <scope>NUCLEOTIDE SEQUENCE</scope>
    <source>
        <strain evidence="1">CNCM I-4278</strain>
    </source>
</reference>
<proteinExistence type="predicted"/>
<accession>A0A9W4XXL5</accession>
<evidence type="ECO:0000313" key="1">
    <source>
        <dbReference type="EMBL" id="CAI6338047.1"/>
    </source>
</evidence>
<protein>
    <submittedName>
        <fullName evidence="1">Uncharacterized protein</fullName>
    </submittedName>
</protein>
<dbReference type="AlphaFoldDB" id="A0A9W4XXL5"/>
<organism evidence="1 2">
    <name type="scientific">Periconia digitata</name>
    <dbReference type="NCBI Taxonomy" id="1303443"/>
    <lineage>
        <taxon>Eukaryota</taxon>
        <taxon>Fungi</taxon>
        <taxon>Dikarya</taxon>
        <taxon>Ascomycota</taxon>
        <taxon>Pezizomycotina</taxon>
        <taxon>Dothideomycetes</taxon>
        <taxon>Pleosporomycetidae</taxon>
        <taxon>Pleosporales</taxon>
        <taxon>Massarineae</taxon>
        <taxon>Periconiaceae</taxon>
        <taxon>Periconia</taxon>
    </lineage>
</organism>
<name>A0A9W4XXL5_9PLEO</name>